<dbReference type="GO" id="GO:0046306">
    <property type="term" value="P:alkanesulfonate catabolic process"/>
    <property type="evidence" value="ECO:0007669"/>
    <property type="project" value="TreeGrafter"/>
</dbReference>
<proteinExistence type="predicted"/>
<name>A0A0U0ZLI4_9MYCO</name>
<sequence>MRFDIKTANHNTTWREILSVWQEADDIEVFHTGWLFDHFYPIASPPQRDHNSAGPCLEGWMLLSALAQETSRLRLGTLVTGIHYRHPAVLANMAATADIVSGGRLELGLGAGWNEEESQAYGIELGSLTERFDRFEEACHVITGLLSQRQTSFSGQYYSVTDAYCEPKCLQQPYPPILIGGKGEKRTLPLVARYAQHWNFPDGTPTEFARKREILHAHCASIDRDPSEILTSAHVWLTSDTPTGISRLVEELVAFETAGLEAAVIYLPVPLDPRVLNPLANALSGLTATPKR</sequence>
<evidence type="ECO:0000259" key="5">
    <source>
        <dbReference type="Pfam" id="PF00296"/>
    </source>
</evidence>
<evidence type="ECO:0000256" key="4">
    <source>
        <dbReference type="ARBA" id="ARBA00023033"/>
    </source>
</evidence>
<evidence type="ECO:0000256" key="1">
    <source>
        <dbReference type="ARBA" id="ARBA00022630"/>
    </source>
</evidence>
<dbReference type="GO" id="GO:0008726">
    <property type="term" value="F:alkanesulfonate monooxygenase activity"/>
    <property type="evidence" value="ECO:0007669"/>
    <property type="project" value="TreeGrafter"/>
</dbReference>
<evidence type="ECO:0000313" key="6">
    <source>
        <dbReference type="EMBL" id="CPV45906.1"/>
    </source>
</evidence>
<protein>
    <submittedName>
        <fullName evidence="6">Hypothetical luciferase-like monooxygenase</fullName>
        <ecNumber evidence="6">1.14.14.-</ecNumber>
    </submittedName>
</protein>
<keyword evidence="2" id="KW-0288">FMN</keyword>
<dbReference type="InterPro" id="IPR036661">
    <property type="entry name" value="Luciferase-like_sf"/>
</dbReference>
<dbReference type="EC" id="1.14.14.-" evidence="6"/>
<dbReference type="Pfam" id="PF00296">
    <property type="entry name" value="Bac_luciferase"/>
    <property type="match status" value="1"/>
</dbReference>
<dbReference type="InterPro" id="IPR019952">
    <property type="entry name" value="F420_OxRdatse_Rv1855c_pred"/>
</dbReference>
<dbReference type="Gene3D" id="3.20.20.30">
    <property type="entry name" value="Luciferase-like domain"/>
    <property type="match status" value="1"/>
</dbReference>
<accession>A0A0U0ZLI4</accession>
<dbReference type="Proteomes" id="UP000045782">
    <property type="component" value="Unassembled WGS sequence"/>
</dbReference>
<dbReference type="SUPFAM" id="SSF51679">
    <property type="entry name" value="Bacterial luciferase-like"/>
    <property type="match status" value="1"/>
</dbReference>
<keyword evidence="3 6" id="KW-0560">Oxidoreductase</keyword>
<evidence type="ECO:0000256" key="3">
    <source>
        <dbReference type="ARBA" id="ARBA00023002"/>
    </source>
</evidence>
<organism evidence="6 7">
    <name type="scientific">Mycobacteroides abscessus</name>
    <dbReference type="NCBI Taxonomy" id="36809"/>
    <lineage>
        <taxon>Bacteria</taxon>
        <taxon>Bacillati</taxon>
        <taxon>Actinomycetota</taxon>
        <taxon>Actinomycetes</taxon>
        <taxon>Mycobacteriales</taxon>
        <taxon>Mycobacteriaceae</taxon>
        <taxon>Mycobacteroides</taxon>
    </lineage>
</organism>
<dbReference type="NCBIfam" id="TIGR03560">
    <property type="entry name" value="F420_Rv1855c"/>
    <property type="match status" value="1"/>
</dbReference>
<evidence type="ECO:0000256" key="2">
    <source>
        <dbReference type="ARBA" id="ARBA00022643"/>
    </source>
</evidence>
<dbReference type="RefSeq" id="WP_005064647.1">
    <property type="nucleotide sequence ID" value="NZ_CP014951.1"/>
</dbReference>
<keyword evidence="1" id="KW-0285">Flavoprotein</keyword>
<dbReference type="EMBL" id="CSWP01000003">
    <property type="protein sequence ID" value="CPV45906.1"/>
    <property type="molecule type" value="Genomic_DNA"/>
</dbReference>
<dbReference type="PANTHER" id="PTHR42847">
    <property type="entry name" value="ALKANESULFONATE MONOOXYGENASE"/>
    <property type="match status" value="1"/>
</dbReference>
<reference evidence="6 7" key="1">
    <citation type="submission" date="2015-03" db="EMBL/GenBank/DDBJ databases">
        <authorList>
            <person name="Murphy D."/>
        </authorList>
    </citation>
    <scope>NUCLEOTIDE SEQUENCE [LARGE SCALE GENOMIC DNA]</scope>
    <source>
        <strain evidence="6 7">PAP088</strain>
    </source>
</reference>
<gene>
    <name evidence="6" type="primary">rutA_4</name>
    <name evidence="6" type="ORF">ERS075579_01698</name>
</gene>
<dbReference type="PANTHER" id="PTHR42847:SF8">
    <property type="entry name" value="CONSERVED PROTEIN"/>
    <property type="match status" value="1"/>
</dbReference>
<dbReference type="InterPro" id="IPR050172">
    <property type="entry name" value="SsuD_RutA_monooxygenase"/>
</dbReference>
<keyword evidence="4 6" id="KW-0503">Monooxygenase</keyword>
<dbReference type="InterPro" id="IPR011251">
    <property type="entry name" value="Luciferase-like_dom"/>
</dbReference>
<evidence type="ECO:0000313" key="7">
    <source>
        <dbReference type="Proteomes" id="UP000045782"/>
    </source>
</evidence>
<feature type="domain" description="Luciferase-like" evidence="5">
    <location>
        <begin position="3"/>
        <end position="234"/>
    </location>
</feature>
<dbReference type="AlphaFoldDB" id="A0A0U0ZLI4"/>